<sequence>MIPIDAYVELGEGCEYLVTSLQGLGFRLALARRLPGCSAKLSTVGGLRLSEYSEKGPGLRLSEFGANADLSEVLLVRLTKLDLRKLKDAMSRHPNVVRAIVVKFSEIRELRRRGSLDLRVLRSLFQLALDRHAPLLMGSGAGHPEELLSPRALYSPLSTLAGNFWSMSDYRRAETYLYESAVMRIDDEPRL</sequence>
<dbReference type="RefSeq" id="WP_174447986.1">
    <property type="nucleotide sequence ID" value="NZ_AP018732.1"/>
</dbReference>
<dbReference type="KEGG" id="ccai:NAS2_0275"/>
<reference evidence="1 2" key="1">
    <citation type="journal article" date="2019" name="ISME J.">
        <title>Isolation and characterization of a thermophilic sulfur- and iron-reducing thaumarchaeote from a terrestrial acidic hot spring.</title>
        <authorList>
            <person name="Kato S."/>
            <person name="Itoh T."/>
            <person name="Yuki M."/>
            <person name="Nagamori M."/>
            <person name="Ohnishi M."/>
            <person name="Uematsu K."/>
            <person name="Suzuki K."/>
            <person name="Takashina T."/>
            <person name="Ohkuma M."/>
        </authorList>
    </citation>
    <scope>NUCLEOTIDE SEQUENCE [LARGE SCALE GENOMIC DNA]</scope>
    <source>
        <strain evidence="1 2">NAS-02</strain>
    </source>
</reference>
<dbReference type="EMBL" id="AP018732">
    <property type="protein sequence ID" value="BBE41668.1"/>
    <property type="molecule type" value="Genomic_DNA"/>
</dbReference>
<evidence type="ECO:0000313" key="1">
    <source>
        <dbReference type="EMBL" id="BBE41668.1"/>
    </source>
</evidence>
<organism evidence="1 2">
    <name type="scientific">Conexivisphaera calida</name>
    <dbReference type="NCBI Taxonomy" id="1874277"/>
    <lineage>
        <taxon>Archaea</taxon>
        <taxon>Nitrososphaerota</taxon>
        <taxon>Conexivisphaeria</taxon>
        <taxon>Conexivisphaerales</taxon>
        <taxon>Conexivisphaeraceae</taxon>
        <taxon>Conexivisphaera</taxon>
    </lineage>
</organism>
<proteinExistence type="predicted"/>
<name>A0A4P2VK86_9ARCH</name>
<dbReference type="AlphaFoldDB" id="A0A4P2VK86"/>
<keyword evidence="2" id="KW-1185">Reference proteome</keyword>
<dbReference type="Proteomes" id="UP000509448">
    <property type="component" value="Chromosome"/>
</dbReference>
<dbReference type="GeneID" id="55584092"/>
<accession>A0A4P2VK86</accession>
<evidence type="ECO:0000313" key="2">
    <source>
        <dbReference type="Proteomes" id="UP000509448"/>
    </source>
</evidence>
<gene>
    <name evidence="1" type="ORF">NAS2_0275</name>
</gene>
<protein>
    <submittedName>
        <fullName evidence="1">Uncharacterized protein</fullName>
    </submittedName>
</protein>